<proteinExistence type="predicted"/>
<dbReference type="Gene3D" id="3.40.50.1820">
    <property type="entry name" value="alpha/beta hydrolase"/>
    <property type="match status" value="1"/>
</dbReference>
<accession>A0A1R4I548</accession>
<protein>
    <submittedName>
        <fullName evidence="3">Hydrolase, alpha/beta fold family</fullName>
    </submittedName>
</protein>
<keyword evidence="1 3" id="KW-0378">Hydrolase</keyword>
<dbReference type="Proteomes" id="UP000196331">
    <property type="component" value="Unassembled WGS sequence"/>
</dbReference>
<comment type="caution">
    <text evidence="3">The sequence shown here is derived from an EMBL/GenBank/DDBJ whole genome shotgun (WGS) entry which is preliminary data.</text>
</comment>
<gene>
    <name evidence="3" type="ORF">CZ787_17305</name>
</gene>
<dbReference type="Pfam" id="PF00561">
    <property type="entry name" value="Abhydrolase_1"/>
    <property type="match status" value="1"/>
</dbReference>
<dbReference type="AlphaFoldDB" id="A0A1R4I548"/>
<dbReference type="RefSeq" id="WP_087111362.1">
    <property type="nucleotide sequence ID" value="NZ_FUKM01000058.1"/>
</dbReference>
<dbReference type="PANTHER" id="PTHR46118:SF4">
    <property type="entry name" value="PROTEIN ABHD11"/>
    <property type="match status" value="1"/>
</dbReference>
<dbReference type="InterPro" id="IPR000639">
    <property type="entry name" value="Epox_hydrolase-like"/>
</dbReference>
<dbReference type="SUPFAM" id="SSF53474">
    <property type="entry name" value="alpha/beta-Hydrolases"/>
    <property type="match status" value="1"/>
</dbReference>
<dbReference type="PANTHER" id="PTHR46118">
    <property type="entry name" value="PROTEIN ABHD11"/>
    <property type="match status" value="1"/>
</dbReference>
<name>A0A1R4I548_9GAMM</name>
<dbReference type="PRINTS" id="PR00111">
    <property type="entry name" value="ABHYDROLASE"/>
</dbReference>
<evidence type="ECO:0000256" key="1">
    <source>
        <dbReference type="ARBA" id="ARBA00022801"/>
    </source>
</evidence>
<feature type="domain" description="AB hydrolase-1" evidence="2">
    <location>
        <begin position="24"/>
        <end position="251"/>
    </location>
</feature>
<reference evidence="3 4" key="1">
    <citation type="submission" date="2017-02" db="EMBL/GenBank/DDBJ databases">
        <authorList>
            <person name="Dridi B."/>
        </authorList>
    </citation>
    <scope>NUCLEOTIDE SEQUENCE [LARGE SCALE GENOMIC DNA]</scope>
    <source>
        <strain evidence="3 4">JB380</strain>
    </source>
</reference>
<sequence>MTDAATVDLHYLEMESEAAPDATPLVVIHGLMGSADNWRSHLKVWQRSRRVIAVDLRNHGRSPHSDDMRYATMAQDVLALLDSLSITQAHVLGHSMGGKVAISLARLAPQRVVTLTIGDIAPVVYQHGHDDIFAALKRVREGRPKNRREADELLAEHVDSRSTRLFLATNLARTEESELGLRIGLDEIQRGYDDIIDLPAGEAPYEGPTLVLRGAQSHYVTDDMLPALREMMPQARIVTLKNAGHWLHAEQPEAFQQAVEAFLEHHER</sequence>
<dbReference type="InterPro" id="IPR000073">
    <property type="entry name" value="AB_hydrolase_1"/>
</dbReference>
<evidence type="ECO:0000313" key="4">
    <source>
        <dbReference type="Proteomes" id="UP000196331"/>
    </source>
</evidence>
<evidence type="ECO:0000259" key="2">
    <source>
        <dbReference type="Pfam" id="PF00561"/>
    </source>
</evidence>
<dbReference type="OrthoDB" id="9808398at2"/>
<dbReference type="GO" id="GO:0016787">
    <property type="term" value="F:hydrolase activity"/>
    <property type="evidence" value="ECO:0007669"/>
    <property type="project" value="UniProtKB-KW"/>
</dbReference>
<evidence type="ECO:0000313" key="3">
    <source>
        <dbReference type="EMBL" id="SJN14869.1"/>
    </source>
</evidence>
<dbReference type="EMBL" id="FUKM01000058">
    <property type="protein sequence ID" value="SJN14869.1"/>
    <property type="molecule type" value="Genomic_DNA"/>
</dbReference>
<dbReference type="PRINTS" id="PR00412">
    <property type="entry name" value="EPOXHYDRLASE"/>
</dbReference>
<organism evidence="3 4">
    <name type="scientific">Halomonas citrativorans</name>
    <dbReference type="NCBI Taxonomy" id="2742612"/>
    <lineage>
        <taxon>Bacteria</taxon>
        <taxon>Pseudomonadati</taxon>
        <taxon>Pseudomonadota</taxon>
        <taxon>Gammaproteobacteria</taxon>
        <taxon>Oceanospirillales</taxon>
        <taxon>Halomonadaceae</taxon>
        <taxon>Halomonas</taxon>
    </lineage>
</organism>
<dbReference type="InterPro" id="IPR029058">
    <property type="entry name" value="AB_hydrolase_fold"/>
</dbReference>